<proteinExistence type="predicted"/>
<sequence length="558" mass="61356">MRVAEGARVAEGPVAERGVLTAHDEVWDTAVRQAEVIGPLAEKARVGLADADEAAAMLGISRRQVYVLLARWRAGEGVVSDLLPGRSSGGRGGGRLPDEAEAIVGEVLRRRYLTRQRRSVAAVHREIARQCRTRGLRVPSRGTVVRRIARLEPVSSVTAREGSDAARRLRSAGGAPPAVTGLLEQVQIDHTPVDVIVVDELHRMPIGRPYLTAAIDVASRCVVGLVVTLEAPSATSVGLCLAHAACDKRPWLERLGVEAAWPMSGKPRELYVDNAAEFKSEALRRGCDQHSIKLRYRPPGQPHFGGIIERLIGTMMELVHELPGTTFSSTAERGSYDSDKAAALTVRELQRWLALALACYHGQVHETLGRTPAGVWAEKAAGAALVTVTNETAFLVDFLPVVRRTLSRSGFVIDYVQYYSDALKPWIARREEIGRFVLRRDPRDISRIWALDPDGTNYLEVPYRTLSRPPISAWEQKAAVARLHELGRAEVDENALFTMVAQMRRITDSASAATRKARRDRQRRTPTPPRPKPAPPPKPPADQDGDGAARPFEVIEQW</sequence>
<dbReference type="PANTHER" id="PTHR35004">
    <property type="entry name" value="TRANSPOSASE RV3428C-RELATED"/>
    <property type="match status" value="1"/>
</dbReference>
<evidence type="ECO:0000259" key="2">
    <source>
        <dbReference type="PROSITE" id="PS50994"/>
    </source>
</evidence>
<dbReference type="SUPFAM" id="SSF53098">
    <property type="entry name" value="Ribonuclease H-like"/>
    <property type="match status" value="1"/>
</dbReference>
<dbReference type="InterPro" id="IPR015378">
    <property type="entry name" value="Transposase-like_Mu_C"/>
</dbReference>
<dbReference type="Pfam" id="PF09039">
    <property type="entry name" value="HTH_Tnp_Mu_2"/>
    <property type="match status" value="1"/>
</dbReference>
<organism evidence="3 4">
    <name type="scientific">Streptomyces violaceusniger</name>
    <dbReference type="NCBI Taxonomy" id="68280"/>
    <lineage>
        <taxon>Bacteria</taxon>
        <taxon>Bacillati</taxon>
        <taxon>Actinomycetota</taxon>
        <taxon>Actinomycetes</taxon>
        <taxon>Kitasatosporales</taxon>
        <taxon>Streptomycetaceae</taxon>
        <taxon>Streptomyces</taxon>
        <taxon>Streptomyces violaceusniger group</taxon>
    </lineage>
</organism>
<keyword evidence="4" id="KW-1185">Reference proteome</keyword>
<accession>A0A4D4LMB5</accession>
<dbReference type="GO" id="GO:0003676">
    <property type="term" value="F:nucleic acid binding"/>
    <property type="evidence" value="ECO:0007669"/>
    <property type="project" value="InterPro"/>
</dbReference>
<dbReference type="InterPro" id="IPR012337">
    <property type="entry name" value="RNaseH-like_sf"/>
</dbReference>
<gene>
    <name evidence="3" type="ORF">SVIO_110790</name>
</gene>
<evidence type="ECO:0000313" key="3">
    <source>
        <dbReference type="EMBL" id="GDY60456.1"/>
    </source>
</evidence>
<dbReference type="PROSITE" id="PS50994">
    <property type="entry name" value="INTEGRASE"/>
    <property type="match status" value="1"/>
</dbReference>
<name>A0A4D4LMB5_STRVO</name>
<dbReference type="PANTHER" id="PTHR35004:SF7">
    <property type="entry name" value="INTEGRASE PROTEIN"/>
    <property type="match status" value="1"/>
</dbReference>
<comment type="caution">
    <text evidence="3">The sequence shown here is derived from an EMBL/GenBank/DDBJ whole genome shotgun (WGS) entry which is preliminary data.</text>
</comment>
<dbReference type="InterPro" id="IPR036397">
    <property type="entry name" value="RNaseH_sf"/>
</dbReference>
<protein>
    <submittedName>
        <fullName evidence="3">Transposase</fullName>
    </submittedName>
</protein>
<evidence type="ECO:0000313" key="4">
    <source>
        <dbReference type="Proteomes" id="UP000301309"/>
    </source>
</evidence>
<dbReference type="InterPro" id="IPR015126">
    <property type="entry name" value="Mu_I-gamma"/>
</dbReference>
<dbReference type="AlphaFoldDB" id="A0A4D4LMB5"/>
<feature type="region of interest" description="Disordered" evidence="1">
    <location>
        <begin position="508"/>
        <end position="558"/>
    </location>
</feature>
<feature type="domain" description="Integrase catalytic" evidence="2">
    <location>
        <begin position="172"/>
        <end position="380"/>
    </location>
</feature>
<feature type="compositionally biased region" description="Pro residues" evidence="1">
    <location>
        <begin position="526"/>
        <end position="540"/>
    </location>
</feature>
<evidence type="ECO:0000256" key="1">
    <source>
        <dbReference type="SAM" id="MobiDB-lite"/>
    </source>
</evidence>
<dbReference type="Pfam" id="PF09299">
    <property type="entry name" value="Mu-transpos_C"/>
    <property type="match status" value="1"/>
</dbReference>
<dbReference type="Proteomes" id="UP000301309">
    <property type="component" value="Unassembled WGS sequence"/>
</dbReference>
<dbReference type="InterPro" id="IPR001584">
    <property type="entry name" value="Integrase_cat-core"/>
</dbReference>
<dbReference type="GO" id="GO:0015074">
    <property type="term" value="P:DNA integration"/>
    <property type="evidence" value="ECO:0007669"/>
    <property type="project" value="InterPro"/>
</dbReference>
<feature type="compositionally biased region" description="Basic residues" evidence="1">
    <location>
        <begin position="515"/>
        <end position="524"/>
    </location>
</feature>
<reference evidence="3 4" key="1">
    <citation type="journal article" date="2020" name="Int. J. Syst. Evol. Microbiol.">
        <title>Reclassification of Streptomyces castelarensis and Streptomyces sporoclivatus as later heterotypic synonyms of Streptomyces antimycoticus.</title>
        <authorList>
            <person name="Komaki H."/>
            <person name="Tamura T."/>
        </authorList>
    </citation>
    <scope>NUCLEOTIDE SEQUENCE [LARGE SCALE GENOMIC DNA]</scope>
    <source>
        <strain evidence="3 4">NBRC 13459</strain>
    </source>
</reference>
<dbReference type="EMBL" id="BJHW01000002">
    <property type="protein sequence ID" value="GDY60456.1"/>
    <property type="molecule type" value="Genomic_DNA"/>
</dbReference>
<dbReference type="Gene3D" id="1.10.10.60">
    <property type="entry name" value="Homeodomain-like"/>
    <property type="match status" value="1"/>
</dbReference>
<dbReference type="Gene3D" id="3.30.420.10">
    <property type="entry name" value="Ribonuclease H-like superfamily/Ribonuclease H"/>
    <property type="match status" value="1"/>
</dbReference>